<name>A0ABY2GSD7_9HYPO</name>
<dbReference type="InterPro" id="IPR027417">
    <property type="entry name" value="P-loop_NTPase"/>
</dbReference>
<dbReference type="Gene3D" id="3.40.50.300">
    <property type="entry name" value="P-loop containing nucleotide triphosphate hydrolases"/>
    <property type="match status" value="1"/>
</dbReference>
<dbReference type="GeneID" id="300581028"/>
<proteinExistence type="predicted"/>
<gene>
    <name evidence="1" type="ORF">CCMA1212_009497</name>
</gene>
<dbReference type="EMBL" id="PPTA01000018">
    <property type="protein sequence ID" value="TFA98695.1"/>
    <property type="molecule type" value="Genomic_DNA"/>
</dbReference>
<reference evidence="1 2" key="1">
    <citation type="submission" date="2018-01" db="EMBL/GenBank/DDBJ databases">
        <title>Genome characterization of the sugarcane-associated fungus Trichoderma ghanense CCMA-1212 and their application in lignocelulose bioconversion.</title>
        <authorList>
            <person name="Steindorff A.S."/>
            <person name="Mendes T.D."/>
            <person name="Vilela E.S.D."/>
            <person name="Rodrigues D.S."/>
            <person name="Formighieri E.F."/>
            <person name="Melo I.S."/>
            <person name="Favaro L.C.L."/>
        </authorList>
    </citation>
    <scope>NUCLEOTIDE SEQUENCE [LARGE SCALE GENOMIC DNA]</scope>
    <source>
        <strain evidence="1 2">CCMA-1212</strain>
    </source>
</reference>
<accession>A0ABY2GSD7</accession>
<keyword evidence="2" id="KW-1185">Reference proteome</keyword>
<evidence type="ECO:0000313" key="2">
    <source>
        <dbReference type="Proteomes" id="UP001642720"/>
    </source>
</evidence>
<evidence type="ECO:0008006" key="3">
    <source>
        <dbReference type="Google" id="ProtNLM"/>
    </source>
</evidence>
<dbReference type="RefSeq" id="XP_073554897.1">
    <property type="nucleotide sequence ID" value="XM_073706578.1"/>
</dbReference>
<comment type="caution">
    <text evidence="1">The sequence shown here is derived from an EMBL/GenBank/DDBJ whole genome shotgun (WGS) entry which is preliminary data.</text>
</comment>
<protein>
    <recommendedName>
        <fullName evidence="3">DNA2/NAM7 helicase helicase domain-containing protein</fullName>
    </recommendedName>
</protein>
<dbReference type="Proteomes" id="UP001642720">
    <property type="component" value="Unassembled WGS sequence"/>
</dbReference>
<organism evidence="1 2">
    <name type="scientific">Trichoderma ghanense</name>
    <dbReference type="NCBI Taxonomy" id="65468"/>
    <lineage>
        <taxon>Eukaryota</taxon>
        <taxon>Fungi</taxon>
        <taxon>Dikarya</taxon>
        <taxon>Ascomycota</taxon>
        <taxon>Pezizomycotina</taxon>
        <taxon>Sordariomycetes</taxon>
        <taxon>Hypocreomycetidae</taxon>
        <taxon>Hypocreales</taxon>
        <taxon>Hypocreaceae</taxon>
        <taxon>Trichoderma</taxon>
    </lineage>
</organism>
<evidence type="ECO:0000313" key="1">
    <source>
        <dbReference type="EMBL" id="TFA98695.1"/>
    </source>
</evidence>
<sequence>MEVFGIAAIHEPRAYLMILDLKDIRHVLPSVGSTVEVELDVDQIFHTAPKYCLEGDALDALAADIQRKIDLAERKACDAVEGVYKTVAQVLRDEGREGDDIRSREIMKSLTLEHYQELAKGYLYQYNANASDEAIPGMPSGDTATRRMYDADKFASELRKTPRESLAEHMQRIKDWIRQKEVTSQAPEDAYPFVGHRIKLPPGITADVALFVLEVPLQPYWPDDYQNPPVTLDVPKRTWPTDLSNYLNNIVKGSPQAVCAQISYGINNETFLVEYWVVEKMSTLQEESLGNDWWNFSTRFRDIPASERTDLLKWYPALQSLLGKKIFEGEYTRVVETMAESRAGKFIINAPAGPNRSNFAMSVVQAVMSEAPNPPAAVLDAKHSRHVQYAQWELEDERDTYVQFQMAMWNNMSAEEKNLSRKKTDEFVPVTGRVAWIAPQDKQVDKAVERLIAANPGKTILRIYSYNAEVHNLINSQPESAVAIVASGRTTSETQIIEAYNSCLLEGKPASNKHSWSEQCLSRGHFDRSGCWSVMNPTERSQYWSDAEDALNHLLDRADAICTTPSAFRTIYKRVGYSGWEPSMIIVDNANQLTETSSLLPIAHFPDVPAMFIGDLEQDDPDVMASKESLRTSMATKRRTRSLLQRVEDAGYLDYQLFPNR</sequence>